<proteinExistence type="predicted"/>
<feature type="compositionally biased region" description="Pro residues" evidence="1">
    <location>
        <begin position="227"/>
        <end position="241"/>
    </location>
</feature>
<organism evidence="2 3">
    <name type="scientific">Porphyra umbilicalis</name>
    <name type="common">Purple laver</name>
    <name type="synonym">Red alga</name>
    <dbReference type="NCBI Taxonomy" id="2786"/>
    <lineage>
        <taxon>Eukaryota</taxon>
        <taxon>Rhodophyta</taxon>
        <taxon>Bangiophyceae</taxon>
        <taxon>Bangiales</taxon>
        <taxon>Bangiaceae</taxon>
        <taxon>Porphyra</taxon>
    </lineage>
</organism>
<sequence>MPLAPVRRQTAWRVPAKTHASPHPSACAGSGGGRLRPPPPRAPGPPRPHRAPRRRRPPRHRLAVRPPPRRHPPPRRLPPPHAPPPPPPPTRLGGACRGRRQRFRPVAHPPDVGGRHKVLGDRHRPVTHVEHRVPPARRHKHHVAGVAGALEGAGRCRCGGVVDHHSRGVRGDTTDVLLTGPAGGGGGGVADVAAAAAAAAAAGGVAAAAAPSVAVVVGNPPRWRWAGPPPGPPPPPPPPRRAPQRGPPQRSAARGAVKQDEELIIVGGGRVGHIVGERQLVPPHVEAAGEQPPAVPPIHAPHAEGHAAHEHHGGVGGLKAAAKRRRRQHRRVDARHRVADQPGRLNGRPRDAAGVEEHVRVDRPAVDGHAGARPRRAPPAADGGRGAGRGGGRPCTRTRRRRGVIPPLLEGGGITPPPPPPPPSRPPRPPHRAADVGAPPAARPAEDPPRQVEAAEDEGAPQAADAGGGVEGARRPADGVEVRPRRQRAEHPQQQRVGEGPERPEVRPPPAGGGPGEQRVAIRLHVAGGGGGGEGGGSRTVMGTPQGGGTCQRRAARCGVRGGDGGGGGGGSADGVVADATGARPEAGSSRCDSLIPPVLWLITCTQLLDLRAAICFVIFLIQVDKDRIVIPLDRDVKGLDWSSHRGLVDVTPDHRVDELQSGVGWALGSIPRVPSLTVDGVGVARNAPSRAATADSSPERETSVVDDDDESSRRRRREERRARPRRSASLGVEPRNIVTSDRLSCAEMSASTRQDRLGVSTTRGGACRGASPSRIEARGQGLEQSPLPAGTRICGAGTGVAIVNRRSSSGGGNLIRPGTRHLDTRGVSIPPPIGHRPGRTQRILALRGAARSARHQGEEDQLGSPRGGLAHRHHPEEG</sequence>
<feature type="region of interest" description="Disordered" evidence="1">
    <location>
        <begin position="224"/>
        <end position="261"/>
    </location>
</feature>
<feature type="compositionally biased region" description="Pro residues" evidence="1">
    <location>
        <begin position="415"/>
        <end position="427"/>
    </location>
</feature>
<feature type="compositionally biased region" description="Gly residues" evidence="1">
    <location>
        <begin position="383"/>
        <end position="393"/>
    </location>
</feature>
<gene>
    <name evidence="2" type="ORF">BU14_0223s0003</name>
</gene>
<keyword evidence="3" id="KW-1185">Reference proteome</keyword>
<evidence type="ECO:0000313" key="3">
    <source>
        <dbReference type="Proteomes" id="UP000218209"/>
    </source>
</evidence>
<feature type="compositionally biased region" description="Pro residues" evidence="1">
    <location>
        <begin position="36"/>
        <end position="46"/>
    </location>
</feature>
<feature type="compositionally biased region" description="Basic and acidic residues" evidence="1">
    <location>
        <begin position="348"/>
        <end position="366"/>
    </location>
</feature>
<feature type="compositionally biased region" description="Basic residues" evidence="1">
    <location>
        <begin position="47"/>
        <end position="74"/>
    </location>
</feature>
<feature type="region of interest" description="Disordered" evidence="1">
    <location>
        <begin position="749"/>
        <end position="791"/>
    </location>
</feature>
<accession>A0A1X6P4Q0</accession>
<feature type="compositionally biased region" description="Gly residues" evidence="1">
    <location>
        <begin position="527"/>
        <end position="538"/>
    </location>
</feature>
<feature type="region of interest" description="Disordered" evidence="1">
    <location>
        <begin position="1"/>
        <end position="96"/>
    </location>
</feature>
<reference evidence="2 3" key="1">
    <citation type="submission" date="2017-03" db="EMBL/GenBank/DDBJ databases">
        <title>WGS assembly of Porphyra umbilicalis.</title>
        <authorList>
            <person name="Brawley S.H."/>
            <person name="Blouin N.A."/>
            <person name="Ficko-Blean E."/>
            <person name="Wheeler G.L."/>
            <person name="Lohr M."/>
            <person name="Goodson H.V."/>
            <person name="Jenkins J.W."/>
            <person name="Blaby-Haas C.E."/>
            <person name="Helliwell K.E."/>
            <person name="Chan C."/>
            <person name="Marriage T."/>
            <person name="Bhattacharya D."/>
            <person name="Klein A.S."/>
            <person name="Badis Y."/>
            <person name="Brodie J."/>
            <person name="Cao Y."/>
            <person name="Collen J."/>
            <person name="Dittami S.M."/>
            <person name="Gachon C.M."/>
            <person name="Green B.R."/>
            <person name="Karpowicz S."/>
            <person name="Kim J.W."/>
            <person name="Kudahl U."/>
            <person name="Lin S."/>
            <person name="Michel G."/>
            <person name="Mittag M."/>
            <person name="Olson B.J."/>
            <person name="Pangilinan J."/>
            <person name="Peng Y."/>
            <person name="Qiu H."/>
            <person name="Shu S."/>
            <person name="Singer J.T."/>
            <person name="Smith A.G."/>
            <person name="Sprecher B.N."/>
            <person name="Wagner V."/>
            <person name="Wang W."/>
            <person name="Wang Z.-Y."/>
            <person name="Yan J."/>
            <person name="Yarish C."/>
            <person name="Zoeuner-Riek S."/>
            <person name="Zhuang Y."/>
            <person name="Zou Y."/>
            <person name="Lindquist E.A."/>
            <person name="Grimwood J."/>
            <person name="Barry K."/>
            <person name="Rokhsar D.S."/>
            <person name="Schmutz J."/>
            <person name="Stiller J.W."/>
            <person name="Grossman A.R."/>
            <person name="Prochnik S.E."/>
        </authorList>
    </citation>
    <scope>NUCLEOTIDE SEQUENCE [LARGE SCALE GENOMIC DNA]</scope>
    <source>
        <strain evidence="2">4086291</strain>
    </source>
</reference>
<feature type="region of interest" description="Disordered" evidence="1">
    <location>
        <begin position="809"/>
        <end position="879"/>
    </location>
</feature>
<evidence type="ECO:0000256" key="1">
    <source>
        <dbReference type="SAM" id="MobiDB-lite"/>
    </source>
</evidence>
<feature type="compositionally biased region" description="Basic residues" evidence="1">
    <location>
        <begin position="870"/>
        <end position="879"/>
    </location>
</feature>
<feature type="compositionally biased region" description="Basic and acidic residues" evidence="1">
    <location>
        <begin position="472"/>
        <end position="506"/>
    </location>
</feature>
<evidence type="ECO:0000313" key="2">
    <source>
        <dbReference type="EMBL" id="OSX75730.1"/>
    </source>
</evidence>
<name>A0A1X6P4Q0_PORUM</name>
<feature type="compositionally biased region" description="Pro residues" evidence="1">
    <location>
        <begin position="75"/>
        <end position="90"/>
    </location>
</feature>
<protein>
    <submittedName>
        <fullName evidence="2">Uncharacterized protein</fullName>
    </submittedName>
</protein>
<dbReference type="AlphaFoldDB" id="A0A1X6P4Q0"/>
<feature type="compositionally biased region" description="Basic residues" evidence="1">
    <location>
        <begin position="714"/>
        <end position="727"/>
    </location>
</feature>
<feature type="region of interest" description="Disordered" evidence="1">
    <location>
        <begin position="287"/>
        <end position="553"/>
    </location>
</feature>
<feature type="compositionally biased region" description="Basic and acidic residues" evidence="1">
    <location>
        <begin position="301"/>
        <end position="313"/>
    </location>
</feature>
<dbReference type="Proteomes" id="UP000218209">
    <property type="component" value="Unassembled WGS sequence"/>
</dbReference>
<dbReference type="EMBL" id="KV918892">
    <property type="protein sequence ID" value="OSX75730.1"/>
    <property type="molecule type" value="Genomic_DNA"/>
</dbReference>
<feature type="region of interest" description="Disordered" evidence="1">
    <location>
        <begin position="688"/>
        <end position="736"/>
    </location>
</feature>
<feature type="compositionally biased region" description="Basic residues" evidence="1">
    <location>
        <begin position="321"/>
        <end position="334"/>
    </location>
</feature>